<dbReference type="GO" id="GO:0006355">
    <property type="term" value="P:regulation of DNA-templated transcription"/>
    <property type="evidence" value="ECO:0007669"/>
    <property type="project" value="InterPro"/>
</dbReference>
<dbReference type="InterPro" id="IPR036388">
    <property type="entry name" value="WH-like_DNA-bd_sf"/>
</dbReference>
<organism evidence="5 6">
    <name type="scientific">Cupriavidus basilensis</name>
    <dbReference type="NCBI Taxonomy" id="68895"/>
    <lineage>
        <taxon>Bacteria</taxon>
        <taxon>Pseudomonadati</taxon>
        <taxon>Pseudomonadota</taxon>
        <taxon>Betaproteobacteria</taxon>
        <taxon>Burkholderiales</taxon>
        <taxon>Burkholderiaceae</taxon>
        <taxon>Cupriavidus</taxon>
    </lineage>
</organism>
<feature type="domain" description="HTH luxR-type" evidence="4">
    <location>
        <begin position="12"/>
        <end position="77"/>
    </location>
</feature>
<evidence type="ECO:0000313" key="6">
    <source>
        <dbReference type="Proteomes" id="UP000397656"/>
    </source>
</evidence>
<evidence type="ECO:0000256" key="3">
    <source>
        <dbReference type="ARBA" id="ARBA00023163"/>
    </source>
</evidence>
<keyword evidence="1" id="KW-0805">Transcription regulation</keyword>
<dbReference type="EMBL" id="CP062803">
    <property type="protein sequence ID" value="QOT77619.1"/>
    <property type="molecule type" value="Genomic_DNA"/>
</dbReference>
<evidence type="ECO:0000259" key="4">
    <source>
        <dbReference type="PROSITE" id="PS50043"/>
    </source>
</evidence>
<evidence type="ECO:0000256" key="2">
    <source>
        <dbReference type="ARBA" id="ARBA00023125"/>
    </source>
</evidence>
<dbReference type="PROSITE" id="PS50043">
    <property type="entry name" value="HTH_LUXR_2"/>
    <property type="match status" value="1"/>
</dbReference>
<dbReference type="Gene3D" id="1.10.10.10">
    <property type="entry name" value="Winged helix-like DNA-binding domain superfamily/Winged helix DNA-binding domain"/>
    <property type="match status" value="1"/>
</dbReference>
<dbReference type="FunFam" id="1.10.10.10:FF:000153">
    <property type="entry name" value="LuxR family transcriptional regulator"/>
    <property type="match status" value="1"/>
</dbReference>
<accession>A0A643G297</accession>
<proteinExistence type="predicted"/>
<name>A0A643G297_9BURK</name>
<dbReference type="Proteomes" id="UP000397656">
    <property type="component" value="Chromosome 1"/>
</dbReference>
<dbReference type="SUPFAM" id="SSF46894">
    <property type="entry name" value="C-terminal effector domain of the bipartite response regulators"/>
    <property type="match status" value="1"/>
</dbReference>
<dbReference type="GO" id="GO:0003677">
    <property type="term" value="F:DNA binding"/>
    <property type="evidence" value="ECO:0007669"/>
    <property type="project" value="UniProtKB-KW"/>
</dbReference>
<dbReference type="AlphaFoldDB" id="A0A643G297"/>
<dbReference type="CDD" id="cd06170">
    <property type="entry name" value="LuxR_C_like"/>
    <property type="match status" value="1"/>
</dbReference>
<dbReference type="Pfam" id="PF00196">
    <property type="entry name" value="GerE"/>
    <property type="match status" value="1"/>
</dbReference>
<reference evidence="5 6" key="1">
    <citation type="submission" date="2020-10" db="EMBL/GenBank/DDBJ databases">
        <title>Complete genome sequence of Cupriavidus basilensis CCUG 49340T.</title>
        <authorList>
            <person name="Salva-Serra F."/>
            <person name="Donoso R.A."/>
            <person name="Cho K.H."/>
            <person name="Yoo J.A."/>
            <person name="Lee K."/>
            <person name="Yoon S.-H."/>
            <person name="Perez-Pantoja D."/>
            <person name="Moore E.R.B."/>
        </authorList>
    </citation>
    <scope>NUCLEOTIDE SEQUENCE [LARGE SCALE GENOMIC DNA]</scope>
    <source>
        <strain evidence="6">CCUG 49340</strain>
    </source>
</reference>
<gene>
    <name evidence="5" type="ORF">F7R26_006135</name>
</gene>
<evidence type="ECO:0000313" key="5">
    <source>
        <dbReference type="EMBL" id="QOT77619.1"/>
    </source>
</evidence>
<keyword evidence="3" id="KW-0804">Transcription</keyword>
<evidence type="ECO:0000256" key="1">
    <source>
        <dbReference type="ARBA" id="ARBA00023015"/>
    </source>
</evidence>
<dbReference type="PANTHER" id="PTHR44688:SF16">
    <property type="entry name" value="DNA-BINDING TRANSCRIPTIONAL ACTIVATOR DEVR_DOSR"/>
    <property type="match status" value="1"/>
</dbReference>
<keyword evidence="2" id="KW-0238">DNA-binding</keyword>
<dbReference type="InterPro" id="IPR000792">
    <property type="entry name" value="Tscrpt_reg_LuxR_C"/>
</dbReference>
<dbReference type="InterPro" id="IPR016032">
    <property type="entry name" value="Sig_transdc_resp-reg_C-effctor"/>
</dbReference>
<dbReference type="PANTHER" id="PTHR44688">
    <property type="entry name" value="DNA-BINDING TRANSCRIPTIONAL ACTIVATOR DEVR_DOSR"/>
    <property type="match status" value="1"/>
</dbReference>
<dbReference type="SMART" id="SM00421">
    <property type="entry name" value="HTH_LUXR"/>
    <property type="match status" value="1"/>
</dbReference>
<sequence>MLTSSRCQDDQALSMLARLTAREQQVLRWLAHGKTDREIAGMLGISARTVQKHLQHVYVKLGVENRTAAVMRGLELDPGPAIGRTEIVAGSMPDACQAP</sequence>
<dbReference type="PRINTS" id="PR00038">
    <property type="entry name" value="HTHLUXR"/>
</dbReference>
<protein>
    <submittedName>
        <fullName evidence="5">Helix-turn-helix transcriptional regulator</fullName>
    </submittedName>
</protein>